<protein>
    <submittedName>
        <fullName evidence="1">Uncharacterized protein</fullName>
    </submittedName>
</protein>
<sequence length="111" mass="13133">MNDKYILDENHQLIECDDLMKWANWFENAKRRVAKTTLANDVMVSTVFLGLDHNFGKGTPILFETMIFGGEFDQEMDRYSTWDEAEKGHEKMVAKAKSHFYQHKEKRQSRL</sequence>
<evidence type="ECO:0000313" key="1">
    <source>
        <dbReference type="EMBL" id="KKN75895.1"/>
    </source>
</evidence>
<reference evidence="1" key="1">
    <citation type="journal article" date="2015" name="Nature">
        <title>Complex archaea that bridge the gap between prokaryotes and eukaryotes.</title>
        <authorList>
            <person name="Spang A."/>
            <person name="Saw J.H."/>
            <person name="Jorgensen S.L."/>
            <person name="Zaremba-Niedzwiedzka K."/>
            <person name="Martijn J."/>
            <person name="Lind A.E."/>
            <person name="van Eijk R."/>
            <person name="Schleper C."/>
            <person name="Guy L."/>
            <person name="Ettema T.J."/>
        </authorList>
    </citation>
    <scope>NUCLEOTIDE SEQUENCE</scope>
</reference>
<accession>A0A0F9T3T1</accession>
<proteinExistence type="predicted"/>
<gene>
    <name evidence="1" type="ORF">LCGC14_0376030</name>
</gene>
<comment type="caution">
    <text evidence="1">The sequence shown here is derived from an EMBL/GenBank/DDBJ whole genome shotgun (WGS) entry which is preliminary data.</text>
</comment>
<name>A0A0F9T3T1_9ZZZZ</name>
<dbReference type="EMBL" id="LAZR01000302">
    <property type="protein sequence ID" value="KKN75895.1"/>
    <property type="molecule type" value="Genomic_DNA"/>
</dbReference>
<organism evidence="1">
    <name type="scientific">marine sediment metagenome</name>
    <dbReference type="NCBI Taxonomy" id="412755"/>
    <lineage>
        <taxon>unclassified sequences</taxon>
        <taxon>metagenomes</taxon>
        <taxon>ecological metagenomes</taxon>
    </lineage>
</organism>
<dbReference type="AlphaFoldDB" id="A0A0F9T3T1"/>